<feature type="DNA-binding region" description="H-T-H motif" evidence="2">
    <location>
        <begin position="28"/>
        <end position="47"/>
    </location>
</feature>
<keyword evidence="2" id="KW-0092">Biotin</keyword>
<dbReference type="SUPFAM" id="SSF55681">
    <property type="entry name" value="Class II aaRS and biotin synthetases"/>
    <property type="match status" value="1"/>
</dbReference>
<accession>A0A0X8HAR9</accession>
<gene>
    <name evidence="2 4" type="primary">birA</name>
    <name evidence="4" type="ORF">LOKO_00098</name>
</gene>
<dbReference type="Gene3D" id="1.10.10.10">
    <property type="entry name" value="Winged helix-like DNA-binding domain superfamily/Winged helix DNA-binding domain"/>
    <property type="match status" value="1"/>
</dbReference>
<keyword evidence="2" id="KW-0067">ATP-binding</keyword>
<evidence type="ECO:0000256" key="1">
    <source>
        <dbReference type="ARBA" id="ARBA00022598"/>
    </source>
</evidence>
<evidence type="ECO:0000256" key="2">
    <source>
        <dbReference type="HAMAP-Rule" id="MF_00978"/>
    </source>
</evidence>
<dbReference type="KEGG" id="hco:LOKO_00098"/>
<name>A0A0X8HAR9_9GAMM</name>
<dbReference type="InterPro" id="IPR036390">
    <property type="entry name" value="WH_DNA-bd_sf"/>
</dbReference>
<keyword evidence="2" id="KW-0547">Nucleotide-binding</keyword>
<comment type="catalytic activity">
    <reaction evidence="2">
        <text>biotin + L-lysyl-[protein] + ATP = N(6)-biotinyl-L-lysyl-[protein] + AMP + diphosphate + H(+)</text>
        <dbReference type="Rhea" id="RHEA:11756"/>
        <dbReference type="Rhea" id="RHEA-COMP:9752"/>
        <dbReference type="Rhea" id="RHEA-COMP:10505"/>
        <dbReference type="ChEBI" id="CHEBI:15378"/>
        <dbReference type="ChEBI" id="CHEBI:29969"/>
        <dbReference type="ChEBI" id="CHEBI:30616"/>
        <dbReference type="ChEBI" id="CHEBI:33019"/>
        <dbReference type="ChEBI" id="CHEBI:57586"/>
        <dbReference type="ChEBI" id="CHEBI:83144"/>
        <dbReference type="ChEBI" id="CHEBI:456215"/>
        <dbReference type="EC" id="6.3.4.15"/>
    </reaction>
</comment>
<reference evidence="4 5" key="2">
    <citation type="submission" date="2016-02" db="EMBL/GenBank/DDBJ databases">
        <authorList>
            <person name="Wen L."/>
            <person name="He K."/>
            <person name="Yang H."/>
        </authorList>
    </citation>
    <scope>NUCLEOTIDE SEQUENCE [LARGE SCALE GENOMIC DNA]</scope>
    <source>
        <strain evidence="4 5">AGD 8-3</strain>
    </source>
</reference>
<keyword evidence="2" id="KW-0678">Repressor</keyword>
<dbReference type="PANTHER" id="PTHR12835:SF5">
    <property type="entry name" value="BIOTIN--PROTEIN LIGASE"/>
    <property type="match status" value="1"/>
</dbReference>
<dbReference type="InterPro" id="IPR036388">
    <property type="entry name" value="WH-like_DNA-bd_sf"/>
</dbReference>
<dbReference type="PATRIC" id="fig|507626.3.peg.96"/>
<dbReference type="STRING" id="507626.LOKO_00098"/>
<dbReference type="InterPro" id="IPR045864">
    <property type="entry name" value="aa-tRNA-synth_II/BPL/LPL"/>
</dbReference>
<reference evidence="4 5" key="1">
    <citation type="journal article" date="2016" name="Genome Announc.">
        <title>Draft Genome Sequence of 'Halomonas chromatireducens' Strain AGD 8-3, a Haloalkaliphilic Chromate- and Selenite-Reducing Gammaproteobacterium.</title>
        <authorList>
            <person name="Sharko F.S."/>
            <person name="Shapovalova A.A."/>
            <person name="Tsygankova S.V."/>
            <person name="Komova A.V."/>
            <person name="Boulygina E.S."/>
            <person name="Teslyuk A.B."/>
            <person name="Gotovtsev P.M."/>
            <person name="Namsaraev Z.B."/>
            <person name="Khijniak T.V."/>
            <person name="Nedoluzhko A.V."/>
            <person name="Vasilov R.G."/>
        </authorList>
    </citation>
    <scope>NUCLEOTIDE SEQUENCE [LARGE SCALE GENOMIC DNA]</scope>
    <source>
        <strain evidence="4 5">AGD 8-3</strain>
    </source>
</reference>
<keyword evidence="2" id="KW-0804">Transcription</keyword>
<dbReference type="SUPFAM" id="SSF46785">
    <property type="entry name" value="Winged helix' DNA-binding domain"/>
    <property type="match status" value="1"/>
</dbReference>
<comment type="function">
    <text evidence="2">Acts both as a biotin--[acetyl-CoA-carboxylase] ligase and a biotin-operon repressor. In the presence of ATP, BirA activates biotin to form the BirA-biotinyl-5'-adenylate (BirA-bio-5'-AMP or holoBirA) complex. HoloBirA can either transfer the biotinyl moiety to the biotin carboxyl carrier protein (BCCP) subunit of acetyl-CoA carboxylase, or bind to the biotin operator site and inhibit transcription of the operon.</text>
</comment>
<evidence type="ECO:0000313" key="5">
    <source>
        <dbReference type="Proteomes" id="UP000063387"/>
    </source>
</evidence>
<dbReference type="Pfam" id="PF03099">
    <property type="entry name" value="BPL_LplA_LipB"/>
    <property type="match status" value="1"/>
</dbReference>
<dbReference type="PANTHER" id="PTHR12835">
    <property type="entry name" value="BIOTIN PROTEIN LIGASE"/>
    <property type="match status" value="1"/>
</dbReference>
<dbReference type="InterPro" id="IPR030855">
    <property type="entry name" value="Bifunct_BirA"/>
</dbReference>
<dbReference type="HAMAP" id="MF_00978">
    <property type="entry name" value="Bifunct_BirA"/>
    <property type="match status" value="1"/>
</dbReference>
<organism evidence="4 5">
    <name type="scientific">Halomonas chromatireducens</name>
    <dbReference type="NCBI Taxonomy" id="507626"/>
    <lineage>
        <taxon>Bacteria</taxon>
        <taxon>Pseudomonadati</taxon>
        <taxon>Pseudomonadota</taxon>
        <taxon>Gammaproteobacteria</taxon>
        <taxon>Oceanospirillales</taxon>
        <taxon>Halomonadaceae</taxon>
        <taxon>Halomonas</taxon>
    </lineage>
</organism>
<dbReference type="InterPro" id="IPR004143">
    <property type="entry name" value="BPL_LPL_catalytic"/>
</dbReference>
<keyword evidence="2" id="KW-0805">Transcription regulation</keyword>
<evidence type="ECO:0000259" key="3">
    <source>
        <dbReference type="PROSITE" id="PS51733"/>
    </source>
</evidence>
<dbReference type="GO" id="GO:0006355">
    <property type="term" value="P:regulation of DNA-templated transcription"/>
    <property type="evidence" value="ECO:0007669"/>
    <property type="project" value="UniProtKB-UniRule"/>
</dbReference>
<dbReference type="InterPro" id="IPR004408">
    <property type="entry name" value="Biotin_CoA_COase_ligase"/>
</dbReference>
<keyword evidence="2" id="KW-0238">DNA-binding</keyword>
<protein>
    <recommendedName>
        <fullName evidence="2">Bifunctional ligase/repressor BirA</fullName>
    </recommendedName>
    <alternativeName>
        <fullName evidence="2">Biotin operon repressor</fullName>
    </alternativeName>
    <alternativeName>
        <fullName evidence="2">Biotin--[acetyl-CoA-carboxylase] ligase</fullName>
        <ecNumber evidence="2">6.3.4.15</ecNumber>
    </alternativeName>
    <alternativeName>
        <fullName evidence="2">Biotin--protein ligase</fullName>
    </alternativeName>
    <alternativeName>
        <fullName evidence="2">Biotin-[acetyl-CoA carboxylase] synthetase</fullName>
    </alternativeName>
</protein>
<dbReference type="InterPro" id="IPR013196">
    <property type="entry name" value="HTH_11"/>
</dbReference>
<keyword evidence="1 2" id="KW-0436">Ligase</keyword>
<dbReference type="SUPFAM" id="SSF50037">
    <property type="entry name" value="C-terminal domain of transcriptional repressors"/>
    <property type="match status" value="1"/>
</dbReference>
<dbReference type="AlphaFoldDB" id="A0A0X8HAR9"/>
<dbReference type="EC" id="6.3.4.15" evidence="2"/>
<dbReference type="Gene3D" id="3.30.930.10">
    <property type="entry name" value="Bira Bifunctional Protein, Domain 2"/>
    <property type="match status" value="1"/>
</dbReference>
<dbReference type="CDD" id="cd16442">
    <property type="entry name" value="BPL"/>
    <property type="match status" value="1"/>
</dbReference>
<dbReference type="Gene3D" id="2.30.30.100">
    <property type="match status" value="1"/>
</dbReference>
<proteinExistence type="inferred from homology"/>
<evidence type="ECO:0000313" key="4">
    <source>
        <dbReference type="EMBL" id="AMC99200.1"/>
    </source>
</evidence>
<dbReference type="Proteomes" id="UP000063387">
    <property type="component" value="Chromosome"/>
</dbReference>
<dbReference type="EMBL" id="CP014226">
    <property type="protein sequence ID" value="AMC99200.1"/>
    <property type="molecule type" value="Genomic_DNA"/>
</dbReference>
<feature type="binding site" evidence="2">
    <location>
        <begin position="129"/>
        <end position="131"/>
    </location>
    <ligand>
        <name>biotin</name>
        <dbReference type="ChEBI" id="CHEBI:57586"/>
    </ligand>
</feature>
<comment type="caution">
    <text evidence="2">Lacks conserved residue(s) required for the propagation of feature annotation.</text>
</comment>
<keyword evidence="5" id="KW-1185">Reference proteome</keyword>
<dbReference type="GO" id="GO:0005524">
    <property type="term" value="F:ATP binding"/>
    <property type="evidence" value="ECO:0007669"/>
    <property type="project" value="UniProtKB-UniRule"/>
</dbReference>
<dbReference type="NCBIfam" id="TIGR00121">
    <property type="entry name" value="birA_ligase"/>
    <property type="match status" value="1"/>
</dbReference>
<dbReference type="Pfam" id="PF08279">
    <property type="entry name" value="HTH_11"/>
    <property type="match status" value="1"/>
</dbReference>
<sequence>MGFFPVGAQGMTIGDLIRLLSDGEFHSGEQLGERLGVSRTAVWKQLKKLEALGIPLEAVKGQGYRISGPLELLDGGIIVAGLSRQGRQHLTRLFIEETLPSSNLFIRQRFDQGAGHGEVCLVEQQSEGRGRRGRAWTTPWGRALMLSLGWRFDSGVAALEGLSLAVGVVLARVLERHGLAPRLKWPNDVLLGCDDGGLGKLAGILVEISGDTAGPCEVVIGMGINVSLPQDFRKTIEQPVAAVHDQAQGLSRNQLAYELLDELLPLLAGYESQGFAAWRDEWNARHAFGGCEIDVLRGGQRLAATAEDVDESGNLWIQRKGRRECLAGGEISVRGRS</sequence>
<dbReference type="PROSITE" id="PS51733">
    <property type="entry name" value="BPL_LPL_CATALYTIC"/>
    <property type="match status" value="1"/>
</dbReference>
<feature type="domain" description="BPL/LPL catalytic" evidence="3">
    <location>
        <begin position="86"/>
        <end position="271"/>
    </location>
</feature>
<dbReference type="GO" id="GO:0004077">
    <property type="term" value="F:biotin--[biotin carboxyl-carrier protein] ligase activity"/>
    <property type="evidence" value="ECO:0007669"/>
    <property type="project" value="UniProtKB-UniRule"/>
</dbReference>
<dbReference type="InterPro" id="IPR008988">
    <property type="entry name" value="Transcriptional_repressor_C"/>
</dbReference>
<comment type="similarity">
    <text evidence="2">Belongs to the biotin--protein ligase family.</text>
</comment>
<feature type="binding site" evidence="2">
    <location>
        <begin position="101"/>
        <end position="103"/>
    </location>
    <ligand>
        <name>biotin</name>
        <dbReference type="ChEBI" id="CHEBI:57586"/>
    </ligand>
</feature>
<feature type="binding site" evidence="2">
    <location>
        <position position="125"/>
    </location>
    <ligand>
        <name>biotin</name>
        <dbReference type="ChEBI" id="CHEBI:57586"/>
    </ligand>
</feature>
<dbReference type="GO" id="GO:0003677">
    <property type="term" value="F:DNA binding"/>
    <property type="evidence" value="ECO:0007669"/>
    <property type="project" value="UniProtKB-UniRule"/>
</dbReference>
<dbReference type="GO" id="GO:0005737">
    <property type="term" value="C:cytoplasm"/>
    <property type="evidence" value="ECO:0007669"/>
    <property type="project" value="TreeGrafter"/>
</dbReference>